<dbReference type="Pfam" id="PF03091">
    <property type="entry name" value="CutA1"/>
    <property type="match status" value="1"/>
</dbReference>
<dbReference type="InterPro" id="IPR004323">
    <property type="entry name" value="Ion_tolerance_CutA"/>
</dbReference>
<dbReference type="InterPro" id="IPR011322">
    <property type="entry name" value="N-reg_PII-like_a/b"/>
</dbReference>
<protein>
    <recommendedName>
        <fullName evidence="4">Divalent-cation tolerance protein CutA</fullName>
    </recommendedName>
</protein>
<dbReference type="EMBL" id="LR130778">
    <property type="protein sequence ID" value="VDN46928.1"/>
    <property type="molecule type" value="Genomic_DNA"/>
</dbReference>
<dbReference type="KEGG" id="cbar:PATL70BA_1054"/>
<dbReference type="PANTHER" id="PTHR23419">
    <property type="entry name" value="DIVALENT CATION TOLERANCE CUTA-RELATED"/>
    <property type="match status" value="1"/>
</dbReference>
<keyword evidence="3" id="KW-1185">Reference proteome</keyword>
<evidence type="ECO:0000313" key="2">
    <source>
        <dbReference type="EMBL" id="VDN46928.1"/>
    </source>
</evidence>
<dbReference type="GO" id="GO:0005507">
    <property type="term" value="F:copper ion binding"/>
    <property type="evidence" value="ECO:0007669"/>
    <property type="project" value="TreeGrafter"/>
</dbReference>
<dbReference type="Gene3D" id="3.30.70.120">
    <property type="match status" value="1"/>
</dbReference>
<evidence type="ECO:0000313" key="3">
    <source>
        <dbReference type="Proteomes" id="UP000279029"/>
    </source>
</evidence>
<gene>
    <name evidence="2" type="ORF">PATL70BA_1054</name>
</gene>
<comment type="similarity">
    <text evidence="1">Belongs to the CutA family.</text>
</comment>
<dbReference type="SUPFAM" id="SSF54913">
    <property type="entry name" value="GlnB-like"/>
    <property type="match status" value="1"/>
</dbReference>
<dbReference type="OrthoDB" id="37622at2"/>
<dbReference type="GO" id="GO:0010038">
    <property type="term" value="P:response to metal ion"/>
    <property type="evidence" value="ECO:0007669"/>
    <property type="project" value="InterPro"/>
</dbReference>
<reference evidence="2 3" key="1">
    <citation type="submission" date="2018-09" db="EMBL/GenBank/DDBJ databases">
        <authorList>
            <person name="Postec A."/>
        </authorList>
    </citation>
    <scope>NUCLEOTIDE SEQUENCE [LARGE SCALE GENOMIC DNA]</scope>
    <source>
        <strain evidence="2">70B-A</strain>
    </source>
</reference>
<dbReference type="PANTHER" id="PTHR23419:SF8">
    <property type="entry name" value="FI09726P"/>
    <property type="match status" value="1"/>
</dbReference>
<sequence length="105" mass="12651">MEDGYIIIMTTSRDYREADYITKILLEEKLAACIHSSTEYSHYFYNDKLHHDEEIRLMIKTKKHLYEEVERTIKGLHSYELPEIIVIPIENGSKEYLHWIDFITK</sequence>
<proteinExistence type="inferred from homology"/>
<dbReference type="AlphaFoldDB" id="A0A3P7PDF8"/>
<evidence type="ECO:0008006" key="4">
    <source>
        <dbReference type="Google" id="ProtNLM"/>
    </source>
</evidence>
<accession>A0A3P7PDF8</accession>
<name>A0A3P7PDF8_9FIRM</name>
<dbReference type="InterPro" id="IPR015867">
    <property type="entry name" value="N-reg_PII/ATP_PRibTrfase_C"/>
</dbReference>
<dbReference type="RefSeq" id="WP_125136347.1">
    <property type="nucleotide sequence ID" value="NZ_LR130778.1"/>
</dbReference>
<organism evidence="2 3">
    <name type="scientific">Petrocella atlantisensis</name>
    <dbReference type="NCBI Taxonomy" id="2173034"/>
    <lineage>
        <taxon>Bacteria</taxon>
        <taxon>Bacillati</taxon>
        <taxon>Bacillota</taxon>
        <taxon>Clostridia</taxon>
        <taxon>Lachnospirales</taxon>
        <taxon>Vallitaleaceae</taxon>
        <taxon>Petrocella</taxon>
    </lineage>
</organism>
<evidence type="ECO:0000256" key="1">
    <source>
        <dbReference type="ARBA" id="ARBA00010169"/>
    </source>
</evidence>
<dbReference type="Proteomes" id="UP000279029">
    <property type="component" value="Chromosome"/>
</dbReference>